<reference evidence="2" key="1">
    <citation type="submission" date="2020-01" db="EMBL/GenBank/DDBJ databases">
        <title>Identification and distribution of gene clusters putatively required for synthesis of sphingolipid metabolism inhibitors in phylogenetically diverse species of the filamentous fungus Fusarium.</title>
        <authorList>
            <person name="Kim H.-S."/>
            <person name="Busman M."/>
            <person name="Brown D.W."/>
            <person name="Divon H."/>
            <person name="Uhlig S."/>
            <person name="Proctor R.H."/>
        </authorList>
    </citation>
    <scope>NUCLEOTIDE SEQUENCE</scope>
    <source>
        <strain evidence="2">NRRL 53441</strain>
    </source>
</reference>
<evidence type="ECO:0008006" key="4">
    <source>
        <dbReference type="Google" id="ProtNLM"/>
    </source>
</evidence>
<dbReference type="Proteomes" id="UP000605986">
    <property type="component" value="Unassembled WGS sequence"/>
</dbReference>
<gene>
    <name evidence="2" type="ORF">F53441_14487</name>
</gene>
<evidence type="ECO:0000313" key="2">
    <source>
        <dbReference type="EMBL" id="KAF4418031.1"/>
    </source>
</evidence>
<dbReference type="OrthoDB" id="5085208at2759"/>
<dbReference type="EMBL" id="JAADJG010001327">
    <property type="protein sequence ID" value="KAF4418031.1"/>
    <property type="molecule type" value="Genomic_DNA"/>
</dbReference>
<dbReference type="InterPro" id="IPR038765">
    <property type="entry name" value="Papain-like_cys_pep_sf"/>
</dbReference>
<feature type="compositionally biased region" description="Polar residues" evidence="1">
    <location>
        <begin position="232"/>
        <end position="243"/>
    </location>
</feature>
<dbReference type="SUPFAM" id="SSF54001">
    <property type="entry name" value="Cysteine proteinases"/>
    <property type="match status" value="1"/>
</dbReference>
<feature type="compositionally biased region" description="Basic and acidic residues" evidence="1">
    <location>
        <begin position="249"/>
        <end position="267"/>
    </location>
</feature>
<keyword evidence="3" id="KW-1185">Reference proteome</keyword>
<comment type="caution">
    <text evidence="2">The sequence shown here is derived from an EMBL/GenBank/DDBJ whole genome shotgun (WGS) entry which is preliminary data.</text>
</comment>
<proteinExistence type="predicted"/>
<evidence type="ECO:0000256" key="1">
    <source>
        <dbReference type="SAM" id="MobiDB-lite"/>
    </source>
</evidence>
<name>A0A8H4JDP4_9HYPO</name>
<evidence type="ECO:0000313" key="3">
    <source>
        <dbReference type="Proteomes" id="UP000605986"/>
    </source>
</evidence>
<dbReference type="Gene3D" id="3.40.395.10">
    <property type="entry name" value="Adenoviral Proteinase, Chain A"/>
    <property type="match status" value="1"/>
</dbReference>
<feature type="region of interest" description="Disordered" evidence="1">
    <location>
        <begin position="206"/>
        <end position="274"/>
    </location>
</feature>
<feature type="region of interest" description="Disordered" evidence="1">
    <location>
        <begin position="121"/>
        <end position="194"/>
    </location>
</feature>
<protein>
    <recommendedName>
        <fullName evidence="4">Ubiquitin-like protease family profile domain-containing protein</fullName>
    </recommendedName>
</protein>
<feature type="compositionally biased region" description="Polar residues" evidence="1">
    <location>
        <begin position="179"/>
        <end position="193"/>
    </location>
</feature>
<sequence>MDMQPKKKKRDRSLGDNKDWLDREWGGKDWLPVEVRLAHENPPYTNAISLGAVNFMVKITKLAKRENISLPLLWKESEVNPFSFLWTGVKNSPSMRLTAGIAESAHNELKSLLDHNASTKDLSTGVQDSVNNGEAGVIKDSDIEEDSLDLGNESSDNEDIDDKIRSVTTIKSVAAGGSKSATTEPPHTPSRMSISDIDRRALTVPPFVQSPPIRDPPRTSGAAPASPILGSSYHSSLWVSNTASKRKRERDTITEGKPAKKRAETAKRPSTSDAEEAASIYHQLTNNDKLTSATIDLLVHLIIAHYAPGDAGLRVAYPLWFQLNSNPAGPLKDNLEHCTKFCFVIHHPHPKHWTLAVVEIFPKRMVFNHHDSIMDMDNGRFDTVCSRFREWKEQQKLDYELEFKRVTPCTAQLDNINCGIHVVSCLRHELTGKPCPPHLDPTKEREGLIRLVKLTDEKDYSGNKNLFSEVKRVVESREKKELWKVIERATPESLEEEARNAELARNAARDDLEAAQAAMGGLYVKKDTLIMARDRINQAFVAENISPATNLLDLSIRDLSSREGVSQQAVITSRAQTAEFMLKMSYCDASDLTKGVFQQLSQEIHDEIKRVEVDVEQKKKALKKAEHLVNHLSYMRNAKEAMTNMLSQRNN</sequence>
<organism evidence="2 3">
    <name type="scientific">Fusarium austroafricanum</name>
    <dbReference type="NCBI Taxonomy" id="2364996"/>
    <lineage>
        <taxon>Eukaryota</taxon>
        <taxon>Fungi</taxon>
        <taxon>Dikarya</taxon>
        <taxon>Ascomycota</taxon>
        <taxon>Pezizomycotina</taxon>
        <taxon>Sordariomycetes</taxon>
        <taxon>Hypocreomycetidae</taxon>
        <taxon>Hypocreales</taxon>
        <taxon>Nectriaceae</taxon>
        <taxon>Fusarium</taxon>
        <taxon>Fusarium concolor species complex</taxon>
    </lineage>
</organism>
<accession>A0A8H4JDP4</accession>
<dbReference type="AlphaFoldDB" id="A0A8H4JDP4"/>
<feature type="compositionally biased region" description="Polar residues" evidence="1">
    <location>
        <begin position="121"/>
        <end position="132"/>
    </location>
</feature>